<dbReference type="EMBL" id="BGZK01001515">
    <property type="protein sequence ID" value="GBP81521.1"/>
    <property type="molecule type" value="Genomic_DNA"/>
</dbReference>
<organism evidence="1 2">
    <name type="scientific">Eumeta variegata</name>
    <name type="common">Bagworm moth</name>
    <name type="synonym">Eumeta japonica</name>
    <dbReference type="NCBI Taxonomy" id="151549"/>
    <lineage>
        <taxon>Eukaryota</taxon>
        <taxon>Metazoa</taxon>
        <taxon>Ecdysozoa</taxon>
        <taxon>Arthropoda</taxon>
        <taxon>Hexapoda</taxon>
        <taxon>Insecta</taxon>
        <taxon>Pterygota</taxon>
        <taxon>Neoptera</taxon>
        <taxon>Endopterygota</taxon>
        <taxon>Lepidoptera</taxon>
        <taxon>Glossata</taxon>
        <taxon>Ditrysia</taxon>
        <taxon>Tineoidea</taxon>
        <taxon>Psychidae</taxon>
        <taxon>Oiketicinae</taxon>
        <taxon>Eumeta</taxon>
    </lineage>
</organism>
<evidence type="ECO:0000313" key="2">
    <source>
        <dbReference type="Proteomes" id="UP000299102"/>
    </source>
</evidence>
<name>A0A4C1YYF6_EUMVA</name>
<protein>
    <submittedName>
        <fullName evidence="1">Uncharacterized protein</fullName>
    </submittedName>
</protein>
<sequence length="103" mass="11706">MHVIKKQRVTAAHRQLQPQRSCQCVVNLLGKNRMSNGVGAGRWKGKCDDGWGSGVMDEVAGHQNSHSSDEMQQRKLLFHVVSQRYESVVVHRPSRLIFVQWPS</sequence>
<keyword evidence="2" id="KW-1185">Reference proteome</keyword>
<evidence type="ECO:0000313" key="1">
    <source>
        <dbReference type="EMBL" id="GBP81521.1"/>
    </source>
</evidence>
<comment type="caution">
    <text evidence="1">The sequence shown here is derived from an EMBL/GenBank/DDBJ whole genome shotgun (WGS) entry which is preliminary data.</text>
</comment>
<reference evidence="1 2" key="1">
    <citation type="journal article" date="2019" name="Commun. Biol.">
        <title>The bagworm genome reveals a unique fibroin gene that provides high tensile strength.</title>
        <authorList>
            <person name="Kono N."/>
            <person name="Nakamura H."/>
            <person name="Ohtoshi R."/>
            <person name="Tomita M."/>
            <person name="Numata K."/>
            <person name="Arakawa K."/>
        </authorList>
    </citation>
    <scope>NUCLEOTIDE SEQUENCE [LARGE SCALE GENOMIC DNA]</scope>
</reference>
<proteinExistence type="predicted"/>
<dbReference type="Proteomes" id="UP000299102">
    <property type="component" value="Unassembled WGS sequence"/>
</dbReference>
<accession>A0A4C1YYF6</accession>
<dbReference type="AlphaFoldDB" id="A0A4C1YYF6"/>
<gene>
    <name evidence="1" type="ORF">EVAR_63037_1</name>
</gene>